<dbReference type="Proteomes" id="UP000288395">
    <property type="component" value="Unassembled WGS sequence"/>
</dbReference>
<name>A0A432W171_9GAMM</name>
<gene>
    <name evidence="4" type="ORF">CWE08_05715</name>
</gene>
<dbReference type="AlphaFoldDB" id="A0A432W171"/>
<dbReference type="PROSITE" id="PS50110">
    <property type="entry name" value="RESPONSE_REGULATORY"/>
    <property type="match status" value="1"/>
</dbReference>
<dbReference type="InterPro" id="IPR050595">
    <property type="entry name" value="Bact_response_regulator"/>
</dbReference>
<dbReference type="EMBL" id="PIPJ01000002">
    <property type="protein sequence ID" value="RUO22661.1"/>
    <property type="molecule type" value="Genomic_DNA"/>
</dbReference>
<protein>
    <submittedName>
        <fullName evidence="4">Two-component system response regulator</fullName>
    </submittedName>
</protein>
<feature type="domain" description="Response regulatory" evidence="3">
    <location>
        <begin position="3"/>
        <end position="119"/>
    </location>
</feature>
<reference evidence="5" key="1">
    <citation type="journal article" date="2018" name="Front. Microbiol.">
        <title>Genome-Based Analysis Reveals the Taxonomy and Diversity of the Family Idiomarinaceae.</title>
        <authorList>
            <person name="Liu Y."/>
            <person name="Lai Q."/>
            <person name="Shao Z."/>
        </authorList>
    </citation>
    <scope>NUCLEOTIDE SEQUENCE [LARGE SCALE GENOMIC DNA]</scope>
    <source>
        <strain evidence="5">GBPy7</strain>
    </source>
</reference>
<dbReference type="InterPro" id="IPR001789">
    <property type="entry name" value="Sig_transdc_resp-reg_receiver"/>
</dbReference>
<dbReference type="PANTHER" id="PTHR44591:SF3">
    <property type="entry name" value="RESPONSE REGULATORY DOMAIN-CONTAINING PROTEIN"/>
    <property type="match status" value="1"/>
</dbReference>
<evidence type="ECO:0000313" key="5">
    <source>
        <dbReference type="Proteomes" id="UP000288395"/>
    </source>
</evidence>
<dbReference type="GO" id="GO:0000160">
    <property type="term" value="P:phosphorelay signal transduction system"/>
    <property type="evidence" value="ECO:0007669"/>
    <property type="project" value="InterPro"/>
</dbReference>
<sequence length="121" mass="13262">MKTILIADDDFISLEVLKAMLASYSLKVVSAINGTEALALAQAEQPQLIILDYEMDDLTGAEVCSKLRQQEAFNKTPIVALTGHQSSTQLDHCRDAGMNETLHKPVAPDALTQLLETYNMI</sequence>
<keyword evidence="5" id="KW-1185">Reference proteome</keyword>
<dbReference type="SMART" id="SM00448">
    <property type="entry name" value="REC"/>
    <property type="match status" value="1"/>
</dbReference>
<comment type="caution">
    <text evidence="4">The sequence shown here is derived from an EMBL/GenBank/DDBJ whole genome shotgun (WGS) entry which is preliminary data.</text>
</comment>
<dbReference type="RefSeq" id="WP_126766513.1">
    <property type="nucleotide sequence ID" value="NZ_PIPJ01000002.1"/>
</dbReference>
<dbReference type="CDD" id="cd17546">
    <property type="entry name" value="REC_hyHK_CKI1_RcsC-like"/>
    <property type="match status" value="1"/>
</dbReference>
<proteinExistence type="predicted"/>
<dbReference type="PANTHER" id="PTHR44591">
    <property type="entry name" value="STRESS RESPONSE REGULATOR PROTEIN 1"/>
    <property type="match status" value="1"/>
</dbReference>
<evidence type="ECO:0000259" key="3">
    <source>
        <dbReference type="PROSITE" id="PS50110"/>
    </source>
</evidence>
<dbReference type="Pfam" id="PF00072">
    <property type="entry name" value="Response_reg"/>
    <property type="match status" value="1"/>
</dbReference>
<dbReference type="InterPro" id="IPR011006">
    <property type="entry name" value="CheY-like_superfamily"/>
</dbReference>
<evidence type="ECO:0000313" key="4">
    <source>
        <dbReference type="EMBL" id="RUO22661.1"/>
    </source>
</evidence>
<dbReference type="OrthoDB" id="9800897at2"/>
<dbReference type="SUPFAM" id="SSF52172">
    <property type="entry name" value="CheY-like"/>
    <property type="match status" value="1"/>
</dbReference>
<feature type="modified residue" description="4-aspartylphosphate" evidence="2">
    <location>
        <position position="52"/>
    </location>
</feature>
<evidence type="ECO:0000256" key="1">
    <source>
        <dbReference type="ARBA" id="ARBA00022553"/>
    </source>
</evidence>
<accession>A0A432W171</accession>
<keyword evidence="1 2" id="KW-0597">Phosphoprotein</keyword>
<organism evidence="4 5">
    <name type="scientific">Aliidiomarina iranensis</name>
    <dbReference type="NCBI Taxonomy" id="1434071"/>
    <lineage>
        <taxon>Bacteria</taxon>
        <taxon>Pseudomonadati</taxon>
        <taxon>Pseudomonadota</taxon>
        <taxon>Gammaproteobacteria</taxon>
        <taxon>Alteromonadales</taxon>
        <taxon>Idiomarinaceae</taxon>
        <taxon>Aliidiomarina</taxon>
    </lineage>
</organism>
<dbReference type="Gene3D" id="3.40.50.2300">
    <property type="match status" value="1"/>
</dbReference>
<evidence type="ECO:0000256" key="2">
    <source>
        <dbReference type="PROSITE-ProRule" id="PRU00169"/>
    </source>
</evidence>